<accession>A0A3P2A4M9</accession>
<proteinExistence type="predicted"/>
<evidence type="ECO:0000313" key="3">
    <source>
        <dbReference type="Proteomes" id="UP000269923"/>
    </source>
</evidence>
<evidence type="ECO:0000313" key="2">
    <source>
        <dbReference type="EMBL" id="RRD90407.1"/>
    </source>
</evidence>
<evidence type="ECO:0000256" key="1">
    <source>
        <dbReference type="SAM" id="MobiDB-lite"/>
    </source>
</evidence>
<name>A0A3P2A4M9_9NEIS</name>
<reference evidence="2 3" key="1">
    <citation type="submission" date="2018-11" db="EMBL/GenBank/DDBJ databases">
        <title>Genomes From Bacteria Associated with the Canine Oral Cavity: a Test Case for Automated Genome-Based Taxonomic Assignment.</title>
        <authorList>
            <person name="Coil D.A."/>
            <person name="Jospin G."/>
            <person name="Darling A.E."/>
            <person name="Wallis C."/>
            <person name="Davis I.J."/>
            <person name="Harris S."/>
            <person name="Eisen J.A."/>
            <person name="Holcombe L.J."/>
            <person name="O'Flynn C."/>
        </authorList>
    </citation>
    <scope>NUCLEOTIDE SEQUENCE [LARGE SCALE GENOMIC DNA]</scope>
    <source>
        <strain evidence="2 3">COT-280</strain>
    </source>
</reference>
<organism evidence="2 3">
    <name type="scientific">Conchiformibius steedae</name>
    <dbReference type="NCBI Taxonomy" id="153493"/>
    <lineage>
        <taxon>Bacteria</taxon>
        <taxon>Pseudomonadati</taxon>
        <taxon>Pseudomonadota</taxon>
        <taxon>Betaproteobacteria</taxon>
        <taxon>Neisseriales</taxon>
        <taxon>Neisseriaceae</taxon>
        <taxon>Conchiformibius</taxon>
    </lineage>
</organism>
<feature type="region of interest" description="Disordered" evidence="1">
    <location>
        <begin position="1"/>
        <end position="20"/>
    </location>
</feature>
<dbReference type="Proteomes" id="UP000269923">
    <property type="component" value="Unassembled WGS sequence"/>
</dbReference>
<comment type="caution">
    <text evidence="2">The sequence shown here is derived from an EMBL/GenBank/DDBJ whole genome shotgun (WGS) entry which is preliminary data.</text>
</comment>
<keyword evidence="3" id="KW-1185">Reference proteome</keyword>
<dbReference type="AlphaFoldDB" id="A0A3P2A4M9"/>
<protein>
    <submittedName>
        <fullName evidence="2">Uncharacterized protein</fullName>
    </submittedName>
</protein>
<sequence length="298" mass="33502">MSALKEKMSAKRAAKNERKMREQAKAAIGAGYARNPKEQAQLTRTRRINRLAMQRGEPLDIDRRFTLAISDHIRFDELAAANSFENINYFEQSIRLAMVICGIYDDNALHRTARAAETALANSLNAAAETRRETLRPLADLLGYMLHYQEIVPAETFAMCAIYCEAVQTLLYGAEYVALPEWQQDALYRIIRGQSLRSLAQEAKSLGNPITEPAMREKILEAAEMLYKAVEPVCDLPVPDSLPTLRAEAWQPFGNPENLASIIRRAIPISNEFELNVGIGLIDYNGIRERAVQASLNY</sequence>
<dbReference type="EMBL" id="RQYC01000006">
    <property type="protein sequence ID" value="RRD90407.1"/>
    <property type="molecule type" value="Genomic_DNA"/>
</dbReference>
<gene>
    <name evidence="2" type="ORF">EII21_05680</name>
</gene>
<dbReference type="RefSeq" id="WP_124794618.1">
    <property type="nucleotide sequence ID" value="NZ_RQYC01000006.1"/>
</dbReference>